<evidence type="ECO:0000313" key="2">
    <source>
        <dbReference type="EMBL" id="OHT10651.1"/>
    </source>
</evidence>
<dbReference type="RefSeq" id="XP_068363787.1">
    <property type="nucleotide sequence ID" value="XM_068491722.1"/>
</dbReference>
<dbReference type="AlphaFoldDB" id="A0A1J4KHH3"/>
<protein>
    <submittedName>
        <fullName evidence="2">Nucleotide pyrophosphatase</fullName>
    </submittedName>
</protein>
<dbReference type="InterPro" id="IPR017850">
    <property type="entry name" value="Alkaline_phosphatase_core_sf"/>
</dbReference>
<gene>
    <name evidence="2" type="ORF">TRFO_04153</name>
</gene>
<dbReference type="PROSITE" id="PS51257">
    <property type="entry name" value="PROKAR_LIPOPROTEIN"/>
    <property type="match status" value="1"/>
</dbReference>
<sequence length="323" mass="37087">MKIWIMILHSICLVSIFTFISCISKAYLELTSDPKRLMNPNIYSSCHSYPLNSTRIVERVYIIGLDGIGNLPKTHQTPTIQNLMKTGVFSLNGSTVMPSKSGPAWGSMIHSIEPEKHQLYTYPRLLQPFPVDSQFPSIFREYREKYINDTIGLFSIWRPIIHGIVERDIGMTQVRKNDDFQLFQQFYNFIDKEDPKLSMIVFDGTDHFGHKYGYFSNEQKEHLTKLDDKLNELLNLLKSKNYLENSLILVVTDHGGGGKKLKDHGSDDPKDMTIFFTCNGPHVPNNLDVNTNYNVMDISVIVGHFLGLPRPKEWKGKIPFQLV</sequence>
<dbReference type="VEuPathDB" id="TrichDB:TRFO_04153"/>
<dbReference type="Proteomes" id="UP000179807">
    <property type="component" value="Unassembled WGS sequence"/>
</dbReference>
<accession>A0A1J4KHH3</accession>
<dbReference type="GeneID" id="94826426"/>
<feature type="transmembrane region" description="Helical" evidence="1">
    <location>
        <begin position="6"/>
        <end position="28"/>
    </location>
</feature>
<dbReference type="Gene3D" id="3.40.720.10">
    <property type="entry name" value="Alkaline Phosphatase, subunit A"/>
    <property type="match status" value="1"/>
</dbReference>
<keyword evidence="3" id="KW-1185">Reference proteome</keyword>
<keyword evidence="1" id="KW-0472">Membrane</keyword>
<keyword evidence="1" id="KW-0812">Transmembrane</keyword>
<evidence type="ECO:0000313" key="3">
    <source>
        <dbReference type="Proteomes" id="UP000179807"/>
    </source>
</evidence>
<dbReference type="PANTHER" id="PTHR10151">
    <property type="entry name" value="ECTONUCLEOTIDE PYROPHOSPHATASE/PHOSPHODIESTERASE"/>
    <property type="match status" value="1"/>
</dbReference>
<dbReference type="GO" id="GO:0016787">
    <property type="term" value="F:hydrolase activity"/>
    <property type="evidence" value="ECO:0007669"/>
    <property type="project" value="UniProtKB-ARBA"/>
</dbReference>
<evidence type="ECO:0000256" key="1">
    <source>
        <dbReference type="SAM" id="Phobius"/>
    </source>
</evidence>
<comment type="caution">
    <text evidence="2">The sequence shown here is derived from an EMBL/GenBank/DDBJ whole genome shotgun (WGS) entry which is preliminary data.</text>
</comment>
<dbReference type="Pfam" id="PF01663">
    <property type="entry name" value="Phosphodiest"/>
    <property type="match status" value="1"/>
</dbReference>
<dbReference type="OrthoDB" id="4062651at2759"/>
<keyword evidence="1" id="KW-1133">Transmembrane helix</keyword>
<name>A0A1J4KHH3_9EUKA</name>
<dbReference type="PANTHER" id="PTHR10151:SF120">
    <property type="entry name" value="BIS(5'-ADENOSYL)-TRIPHOSPHATASE"/>
    <property type="match status" value="1"/>
</dbReference>
<organism evidence="2 3">
    <name type="scientific">Tritrichomonas foetus</name>
    <dbReference type="NCBI Taxonomy" id="1144522"/>
    <lineage>
        <taxon>Eukaryota</taxon>
        <taxon>Metamonada</taxon>
        <taxon>Parabasalia</taxon>
        <taxon>Tritrichomonadida</taxon>
        <taxon>Tritrichomonadidae</taxon>
        <taxon>Tritrichomonas</taxon>
    </lineage>
</organism>
<dbReference type="InterPro" id="IPR002591">
    <property type="entry name" value="Phosphodiest/P_Trfase"/>
</dbReference>
<proteinExistence type="predicted"/>
<dbReference type="SUPFAM" id="SSF53649">
    <property type="entry name" value="Alkaline phosphatase-like"/>
    <property type="match status" value="1"/>
</dbReference>
<reference evidence="2" key="1">
    <citation type="submission" date="2016-10" db="EMBL/GenBank/DDBJ databases">
        <authorList>
            <person name="Benchimol M."/>
            <person name="Almeida L.G."/>
            <person name="Vasconcelos A.T."/>
            <person name="Perreira-Neves A."/>
            <person name="Rosa I.A."/>
            <person name="Tasca T."/>
            <person name="Bogo M.R."/>
            <person name="de Souza W."/>
        </authorList>
    </citation>
    <scope>NUCLEOTIDE SEQUENCE [LARGE SCALE GENOMIC DNA]</scope>
    <source>
        <strain evidence="2">K</strain>
    </source>
</reference>
<dbReference type="EMBL" id="MLAK01000605">
    <property type="protein sequence ID" value="OHT10651.1"/>
    <property type="molecule type" value="Genomic_DNA"/>
</dbReference>